<sequence>MRELRPWTLAAGACLIMAPAAAIAAAELDVAVELTGIENEALHKEMRVLSKVARGKETYTALAPLRRAVEQDARAIERALRSKGYYAANVVPDIKRTGLDVRVTIAVTPGEKFTVTDYVIIYVDDQPNERPADFAAIGKTPKGDPAGKKLEELSDALVSYLWNNGYPATEEIERQVEARFEDSTATAVFRLRTGPIATYGDIRTEGLKRTDTDFIAAHFRPAEGDIYSRKQIDKFRTRLAGTSLFREVAIEPAPPAADGRTDLLVTVEERKHRTIGAGVSFGTDVGIGATANWENRNIFGGGERLSTELKWSAPAQDLEVIFEDPLPRWPGSWNTSLLLENETTDAFEAQTATVGAGVTKKFFESKWELSAGLRYTISDITDFSDPDFPDGFEETFQTASLPFAAAYNNENNALNPTSGYRLRAEVTPFFGDLQFNRAELSAASRIGFGSTKRFLIAGRARMGATIGASGTDLPATERFFAGGGGSVRGYAFQEAGPIDSETGNPTGGASVAEVNLETRFRVQEKIQIALFADGGSVFESETPDFSGDFLVGAGVGVRYLTPIGPIRLDVATPLDKREIRGLRENEDGMLEEQTIFQDDPIQVYIALGQPF</sequence>
<dbReference type="InterPro" id="IPR034746">
    <property type="entry name" value="POTRA"/>
</dbReference>
<dbReference type="FunCoup" id="A0A371REL3">
    <property type="interactions" value="69"/>
</dbReference>
<dbReference type="OrthoDB" id="9769707at2"/>
<comment type="caution">
    <text evidence="6">The sequence shown here is derived from an EMBL/GenBank/DDBJ whole genome shotgun (WGS) entry which is preliminary data.</text>
</comment>
<reference evidence="6 7" key="1">
    <citation type="submission" date="2018-08" db="EMBL/GenBank/DDBJ databases">
        <title>Parvularcula sp. SM1705, isolated from surface water of the South Sea China.</title>
        <authorList>
            <person name="Sun L."/>
        </authorList>
    </citation>
    <scope>NUCLEOTIDE SEQUENCE [LARGE SCALE GENOMIC DNA]</scope>
    <source>
        <strain evidence="6 7">SM1705</strain>
    </source>
</reference>
<dbReference type="Pfam" id="PF07244">
    <property type="entry name" value="POTRA"/>
    <property type="match status" value="2"/>
</dbReference>
<dbReference type="Pfam" id="PF01103">
    <property type="entry name" value="Omp85"/>
    <property type="match status" value="1"/>
</dbReference>
<keyword evidence="3" id="KW-0472">Membrane</keyword>
<gene>
    <name evidence="6" type="ORF">DX908_00435</name>
</gene>
<evidence type="ECO:0000313" key="7">
    <source>
        <dbReference type="Proteomes" id="UP000264589"/>
    </source>
</evidence>
<dbReference type="Gene3D" id="3.10.20.310">
    <property type="entry name" value="membrane protein fhac"/>
    <property type="match status" value="2"/>
</dbReference>
<feature type="chain" id="PRO_5016945320" evidence="4">
    <location>
        <begin position="25"/>
        <end position="611"/>
    </location>
</feature>
<dbReference type="InterPro" id="IPR000184">
    <property type="entry name" value="Bac_surfAg_D15"/>
</dbReference>
<dbReference type="Proteomes" id="UP000264589">
    <property type="component" value="Unassembled WGS sequence"/>
</dbReference>
<dbReference type="Gene3D" id="2.40.160.50">
    <property type="entry name" value="membrane protein fhac: a member of the omp85/tpsb transporter family"/>
    <property type="match status" value="1"/>
</dbReference>
<dbReference type="GO" id="GO:0019867">
    <property type="term" value="C:outer membrane"/>
    <property type="evidence" value="ECO:0007669"/>
    <property type="project" value="InterPro"/>
</dbReference>
<evidence type="ECO:0000256" key="1">
    <source>
        <dbReference type="ARBA" id="ARBA00004370"/>
    </source>
</evidence>
<evidence type="ECO:0000259" key="5">
    <source>
        <dbReference type="PROSITE" id="PS51779"/>
    </source>
</evidence>
<dbReference type="InParanoid" id="A0A371REL3"/>
<proteinExistence type="predicted"/>
<dbReference type="PANTHER" id="PTHR12815:SF42">
    <property type="entry name" value="BACTERIAL SURFACE ANTIGEN (D15) DOMAIN-CONTAINING PROTEIN"/>
    <property type="match status" value="1"/>
</dbReference>
<organism evidence="6 7">
    <name type="scientific">Parvularcula marina</name>
    <dbReference type="NCBI Taxonomy" id="2292771"/>
    <lineage>
        <taxon>Bacteria</taxon>
        <taxon>Pseudomonadati</taxon>
        <taxon>Pseudomonadota</taxon>
        <taxon>Alphaproteobacteria</taxon>
        <taxon>Parvularculales</taxon>
        <taxon>Parvularculaceae</taxon>
        <taxon>Parvularcula</taxon>
    </lineage>
</organism>
<dbReference type="PROSITE" id="PS51779">
    <property type="entry name" value="POTRA"/>
    <property type="match status" value="1"/>
</dbReference>
<keyword evidence="7" id="KW-1185">Reference proteome</keyword>
<accession>A0A371REL3</accession>
<protein>
    <submittedName>
        <fullName evidence="6">Outer membrane protein assembly factor</fullName>
    </submittedName>
</protein>
<dbReference type="InterPro" id="IPR039910">
    <property type="entry name" value="D15-like"/>
</dbReference>
<evidence type="ECO:0000313" key="6">
    <source>
        <dbReference type="EMBL" id="RFB03882.1"/>
    </source>
</evidence>
<dbReference type="EMBL" id="QUQO01000001">
    <property type="protein sequence ID" value="RFB03882.1"/>
    <property type="molecule type" value="Genomic_DNA"/>
</dbReference>
<feature type="domain" description="POTRA" evidence="5">
    <location>
        <begin position="197"/>
        <end position="270"/>
    </location>
</feature>
<dbReference type="RefSeq" id="WP_116390510.1">
    <property type="nucleotide sequence ID" value="NZ_QUQO01000001.1"/>
</dbReference>
<dbReference type="AlphaFoldDB" id="A0A371REL3"/>
<comment type="subcellular location">
    <subcellularLocation>
        <location evidence="1">Membrane</location>
    </subcellularLocation>
</comment>
<evidence type="ECO:0000256" key="2">
    <source>
        <dbReference type="ARBA" id="ARBA00022452"/>
    </source>
</evidence>
<dbReference type="PANTHER" id="PTHR12815">
    <property type="entry name" value="SORTING AND ASSEMBLY MACHINERY SAMM50 PROTEIN FAMILY MEMBER"/>
    <property type="match status" value="1"/>
</dbReference>
<feature type="signal peptide" evidence="4">
    <location>
        <begin position="1"/>
        <end position="24"/>
    </location>
</feature>
<keyword evidence="2" id="KW-1134">Transmembrane beta strand</keyword>
<evidence type="ECO:0000256" key="4">
    <source>
        <dbReference type="SAM" id="SignalP"/>
    </source>
</evidence>
<keyword evidence="4" id="KW-0732">Signal</keyword>
<keyword evidence="2" id="KW-0812">Transmembrane</keyword>
<evidence type="ECO:0000256" key="3">
    <source>
        <dbReference type="ARBA" id="ARBA00023136"/>
    </source>
</evidence>
<name>A0A371REL3_9PROT</name>
<dbReference type="InterPro" id="IPR010827">
    <property type="entry name" value="BamA/TamA_POTRA"/>
</dbReference>